<proteinExistence type="predicted"/>
<dbReference type="Gene3D" id="1.10.30.50">
    <property type="match status" value="1"/>
</dbReference>
<dbReference type="EMBL" id="JAZHYP010000004">
    <property type="protein sequence ID" value="MEN3324242.1"/>
    <property type="molecule type" value="Genomic_DNA"/>
</dbReference>
<organism evidence="2 3">
    <name type="scientific">Mariniflexile soesokkakense</name>
    <dbReference type="NCBI Taxonomy" id="1343160"/>
    <lineage>
        <taxon>Bacteria</taxon>
        <taxon>Pseudomonadati</taxon>
        <taxon>Bacteroidota</taxon>
        <taxon>Flavobacteriia</taxon>
        <taxon>Flavobacteriales</taxon>
        <taxon>Flavobacteriaceae</taxon>
        <taxon>Mariniflexile</taxon>
    </lineage>
</organism>
<protein>
    <submittedName>
        <fullName evidence="2">HNH endonuclease</fullName>
    </submittedName>
</protein>
<dbReference type="InterPro" id="IPR002711">
    <property type="entry name" value="HNH"/>
</dbReference>
<name>A0ABV0ADE7_9FLAO</name>
<dbReference type="InterPro" id="IPR052892">
    <property type="entry name" value="NA-targeting_endonuclease"/>
</dbReference>
<dbReference type="GO" id="GO:0004519">
    <property type="term" value="F:endonuclease activity"/>
    <property type="evidence" value="ECO:0007669"/>
    <property type="project" value="UniProtKB-KW"/>
</dbReference>
<dbReference type="InterPro" id="IPR003615">
    <property type="entry name" value="HNH_nuc"/>
</dbReference>
<dbReference type="PANTHER" id="PTHR33877">
    <property type="entry name" value="SLL1193 PROTEIN"/>
    <property type="match status" value="1"/>
</dbReference>
<dbReference type="SMART" id="SM00507">
    <property type="entry name" value="HNHc"/>
    <property type="match status" value="1"/>
</dbReference>
<keyword evidence="2" id="KW-0255">Endonuclease</keyword>
<gene>
    <name evidence="2" type="ORF">VP395_10925</name>
</gene>
<dbReference type="Pfam" id="PF01844">
    <property type="entry name" value="HNH"/>
    <property type="match status" value="1"/>
</dbReference>
<comment type="caution">
    <text evidence="2">The sequence shown here is derived from an EMBL/GenBank/DDBJ whole genome shotgun (WGS) entry which is preliminary data.</text>
</comment>
<sequence>MKTKKAYELEEGDAILYKKKYFVIDMISTEFISDEICELYDIENVDKEIKVEHLVYTFEDGLTMNFKKGSENRMIYSVNYDVEFEYLGKVEYEDYEKGLYNREIRPKLRHEILTRDKSTCQKCGRGIKNGATLHIDHIIPVAKGGKTEKKNLQTLCDKCNYGKGGN</sequence>
<accession>A0ABV0ADE7</accession>
<dbReference type="Proteomes" id="UP001416393">
    <property type="component" value="Unassembled WGS sequence"/>
</dbReference>
<evidence type="ECO:0000313" key="2">
    <source>
        <dbReference type="EMBL" id="MEN3324242.1"/>
    </source>
</evidence>
<evidence type="ECO:0000259" key="1">
    <source>
        <dbReference type="SMART" id="SM00507"/>
    </source>
</evidence>
<dbReference type="RefSeq" id="WP_346242045.1">
    <property type="nucleotide sequence ID" value="NZ_JAZHYP010000004.1"/>
</dbReference>
<keyword evidence="2" id="KW-0540">Nuclease</keyword>
<dbReference type="PANTHER" id="PTHR33877:SF1">
    <property type="entry name" value="TYPE IV METHYL-DIRECTED RESTRICTION ENZYME ECOKMCRA"/>
    <property type="match status" value="1"/>
</dbReference>
<keyword evidence="3" id="KW-1185">Reference proteome</keyword>
<keyword evidence="2" id="KW-0378">Hydrolase</keyword>
<feature type="domain" description="HNH nuclease" evidence="1">
    <location>
        <begin position="107"/>
        <end position="161"/>
    </location>
</feature>
<reference evidence="2 3" key="1">
    <citation type="submission" date="2024-01" db="EMBL/GenBank/DDBJ databases">
        <title>Mariniflexile litorale sp. nov., isolated from the shallow sediments of the Sea of Japan.</title>
        <authorList>
            <person name="Romanenko L."/>
            <person name="Bystritskaya E."/>
            <person name="Isaeva M."/>
        </authorList>
    </citation>
    <scope>NUCLEOTIDE SEQUENCE [LARGE SCALE GENOMIC DNA]</scope>
    <source>
        <strain evidence="2 3">KCTC 32427</strain>
    </source>
</reference>
<dbReference type="CDD" id="cd00085">
    <property type="entry name" value="HNHc"/>
    <property type="match status" value="1"/>
</dbReference>
<evidence type="ECO:0000313" key="3">
    <source>
        <dbReference type="Proteomes" id="UP001416393"/>
    </source>
</evidence>